<evidence type="ECO:0000313" key="2">
    <source>
        <dbReference type="EMBL" id="QFY42950.1"/>
    </source>
</evidence>
<evidence type="ECO:0000256" key="1">
    <source>
        <dbReference type="SAM" id="MobiDB-lite"/>
    </source>
</evidence>
<gene>
    <name evidence="2" type="ORF">F6R98_10275</name>
</gene>
<evidence type="ECO:0000313" key="3">
    <source>
        <dbReference type="Proteomes" id="UP000325755"/>
    </source>
</evidence>
<dbReference type="AlphaFoldDB" id="A0A5Q0BGM0"/>
<proteinExistence type="predicted"/>
<accession>A0A5Q0BGM0</accession>
<dbReference type="RefSeq" id="WP_153248939.1">
    <property type="nucleotide sequence ID" value="NZ_CP044205.1"/>
</dbReference>
<keyword evidence="3" id="KW-1185">Reference proteome</keyword>
<feature type="compositionally biased region" description="Polar residues" evidence="1">
    <location>
        <begin position="106"/>
        <end position="115"/>
    </location>
</feature>
<dbReference type="InParanoid" id="A0A5Q0BGM0"/>
<feature type="region of interest" description="Disordered" evidence="1">
    <location>
        <begin position="96"/>
        <end position="115"/>
    </location>
</feature>
<reference evidence="2 3" key="1">
    <citation type="submission" date="2019-09" db="EMBL/GenBank/DDBJ databases">
        <title>Ecophysiology of the spiral-shaped methanotroph Methylospira mobilis as revealed by the complete genome sequence.</title>
        <authorList>
            <person name="Oshkin I.Y."/>
            <person name="Dedysh S.N."/>
            <person name="Miroshnikov K."/>
            <person name="Danilova O.V."/>
            <person name="Hakobyan A."/>
            <person name="Liesack W."/>
        </authorList>
    </citation>
    <scope>NUCLEOTIDE SEQUENCE [LARGE SCALE GENOMIC DNA]</scope>
    <source>
        <strain evidence="2 3">Shm1</strain>
    </source>
</reference>
<dbReference type="KEGG" id="mmob:F6R98_10275"/>
<sequence>MTAIDHLTEKLRQSKAETAAIKKQLDDMRIKHDTQLMMLSALPYDETRALVLRDSDKSVRWDMDCGIPIPILWARTMTFFYRREMEFAQSRSAGNGFALEQRSRGRNATITGGAE</sequence>
<organism evidence="2 3">
    <name type="scientific">Candidatus Methylospira mobilis</name>
    <dbReference type="NCBI Taxonomy" id="1808979"/>
    <lineage>
        <taxon>Bacteria</taxon>
        <taxon>Pseudomonadati</taxon>
        <taxon>Pseudomonadota</taxon>
        <taxon>Gammaproteobacteria</taxon>
        <taxon>Methylococcales</taxon>
        <taxon>Methylococcaceae</taxon>
        <taxon>Candidatus Methylospira</taxon>
    </lineage>
</organism>
<name>A0A5Q0BGM0_9GAMM</name>
<dbReference type="EMBL" id="CP044205">
    <property type="protein sequence ID" value="QFY42950.1"/>
    <property type="molecule type" value="Genomic_DNA"/>
</dbReference>
<protein>
    <submittedName>
        <fullName evidence="2">Uncharacterized protein</fullName>
    </submittedName>
</protein>
<dbReference type="Proteomes" id="UP000325755">
    <property type="component" value="Chromosome"/>
</dbReference>